<evidence type="ECO:0000256" key="1">
    <source>
        <dbReference type="SAM" id="MobiDB-lite"/>
    </source>
</evidence>
<evidence type="ECO:0000313" key="2">
    <source>
        <dbReference type="EMBL" id="KAG0560750.1"/>
    </source>
</evidence>
<organism evidence="2 3">
    <name type="scientific">Ceratodon purpureus</name>
    <name type="common">Fire moss</name>
    <name type="synonym">Dicranum purpureum</name>
    <dbReference type="NCBI Taxonomy" id="3225"/>
    <lineage>
        <taxon>Eukaryota</taxon>
        <taxon>Viridiplantae</taxon>
        <taxon>Streptophyta</taxon>
        <taxon>Embryophyta</taxon>
        <taxon>Bryophyta</taxon>
        <taxon>Bryophytina</taxon>
        <taxon>Bryopsida</taxon>
        <taxon>Dicranidae</taxon>
        <taxon>Pseudoditrichales</taxon>
        <taxon>Ditrichaceae</taxon>
        <taxon>Ceratodon</taxon>
    </lineage>
</organism>
<dbReference type="AlphaFoldDB" id="A0A8T0GP07"/>
<name>A0A8T0GP07_CERPU</name>
<protein>
    <submittedName>
        <fullName evidence="2">Uncharacterized protein</fullName>
    </submittedName>
</protein>
<feature type="compositionally biased region" description="Basic and acidic residues" evidence="1">
    <location>
        <begin position="17"/>
        <end position="28"/>
    </location>
</feature>
<keyword evidence="3" id="KW-1185">Reference proteome</keyword>
<feature type="region of interest" description="Disordered" evidence="1">
    <location>
        <begin position="1"/>
        <end position="41"/>
    </location>
</feature>
<reference evidence="2" key="1">
    <citation type="submission" date="2020-06" db="EMBL/GenBank/DDBJ databases">
        <title>WGS assembly of Ceratodon purpureus strain R40.</title>
        <authorList>
            <person name="Carey S.B."/>
            <person name="Jenkins J."/>
            <person name="Shu S."/>
            <person name="Lovell J.T."/>
            <person name="Sreedasyam A."/>
            <person name="Maumus F."/>
            <person name="Tiley G.P."/>
            <person name="Fernandez-Pozo N."/>
            <person name="Barry K."/>
            <person name="Chen C."/>
            <person name="Wang M."/>
            <person name="Lipzen A."/>
            <person name="Daum C."/>
            <person name="Saski C.A."/>
            <person name="Payton A.C."/>
            <person name="Mcbreen J.C."/>
            <person name="Conrad R.E."/>
            <person name="Kollar L.M."/>
            <person name="Olsson S."/>
            <person name="Huttunen S."/>
            <person name="Landis J.B."/>
            <person name="Wickett N.J."/>
            <person name="Johnson M.G."/>
            <person name="Rensing S.A."/>
            <person name="Grimwood J."/>
            <person name="Schmutz J."/>
            <person name="Mcdaniel S.F."/>
        </authorList>
    </citation>
    <scope>NUCLEOTIDE SEQUENCE</scope>
    <source>
        <strain evidence="2">R40</strain>
    </source>
</reference>
<dbReference type="Proteomes" id="UP000822688">
    <property type="component" value="Chromosome 9"/>
</dbReference>
<gene>
    <name evidence="2" type="ORF">KC19_9G010100</name>
</gene>
<dbReference type="EMBL" id="CM026430">
    <property type="protein sequence ID" value="KAG0560750.1"/>
    <property type="molecule type" value="Genomic_DNA"/>
</dbReference>
<proteinExistence type="predicted"/>
<sequence>MNAKPLICSRPDAPLQEGHRNQKDRRGTDASAASQQQLAAA</sequence>
<comment type="caution">
    <text evidence="2">The sequence shown here is derived from an EMBL/GenBank/DDBJ whole genome shotgun (WGS) entry which is preliminary data.</text>
</comment>
<feature type="compositionally biased region" description="Low complexity" evidence="1">
    <location>
        <begin position="30"/>
        <end position="41"/>
    </location>
</feature>
<accession>A0A8T0GP07</accession>
<evidence type="ECO:0000313" key="3">
    <source>
        <dbReference type="Proteomes" id="UP000822688"/>
    </source>
</evidence>